<feature type="transmembrane region" description="Helical" evidence="1">
    <location>
        <begin position="58"/>
        <end position="79"/>
    </location>
</feature>
<dbReference type="STRING" id="402385.SAMN05421848_2483"/>
<keyword evidence="3" id="KW-1185">Reference proteome</keyword>
<dbReference type="OrthoDB" id="5190099at2"/>
<reference evidence="3" key="1">
    <citation type="submission" date="2016-10" db="EMBL/GenBank/DDBJ databases">
        <authorList>
            <person name="Varghese N."/>
            <person name="Submissions S."/>
        </authorList>
    </citation>
    <scope>NUCLEOTIDE SEQUENCE [LARGE SCALE GENOMIC DNA]</scope>
    <source>
        <strain evidence="3">DSM 23439</strain>
    </source>
</reference>
<keyword evidence="1" id="KW-0812">Transmembrane</keyword>
<accession>A0A1I1LIC5</accession>
<evidence type="ECO:0000256" key="1">
    <source>
        <dbReference type="SAM" id="Phobius"/>
    </source>
</evidence>
<dbReference type="RefSeq" id="WP_090134509.1">
    <property type="nucleotide sequence ID" value="NZ_FOLY01000005.1"/>
</dbReference>
<organism evidence="2 3">
    <name type="scientific">Kushneria avicenniae</name>
    <dbReference type="NCBI Taxonomy" id="402385"/>
    <lineage>
        <taxon>Bacteria</taxon>
        <taxon>Pseudomonadati</taxon>
        <taxon>Pseudomonadota</taxon>
        <taxon>Gammaproteobacteria</taxon>
        <taxon>Oceanospirillales</taxon>
        <taxon>Halomonadaceae</taxon>
        <taxon>Kushneria</taxon>
    </lineage>
</organism>
<feature type="transmembrane region" description="Helical" evidence="1">
    <location>
        <begin position="91"/>
        <end position="111"/>
    </location>
</feature>
<evidence type="ECO:0000313" key="3">
    <source>
        <dbReference type="Proteomes" id="UP000199046"/>
    </source>
</evidence>
<keyword evidence="1" id="KW-0472">Membrane</keyword>
<evidence type="ECO:0000313" key="2">
    <source>
        <dbReference type="EMBL" id="SFC72771.1"/>
    </source>
</evidence>
<feature type="transmembrane region" description="Helical" evidence="1">
    <location>
        <begin position="123"/>
        <end position="144"/>
    </location>
</feature>
<name>A0A1I1LIC5_9GAMM</name>
<proteinExistence type="predicted"/>
<protein>
    <submittedName>
        <fullName evidence="2">Uncharacterized membrane protein</fullName>
    </submittedName>
</protein>
<sequence>MAVQSPVAPDIRRTMIAAILLGIGFMAAIDEIIFHQLLAWHHFVDTGSTALALASDGILHTMELVFLVVGAFLMIELHGRRAQAPGYRGPGFLLGMGGFQTFDGIVDHKILGLHQVRYVEHVWLYDIAWIGAGLIMLAIGWKLLQRARQGQATSQQ</sequence>
<feature type="transmembrane region" description="Helical" evidence="1">
    <location>
        <begin position="15"/>
        <end position="38"/>
    </location>
</feature>
<dbReference type="EMBL" id="FOLY01000005">
    <property type="protein sequence ID" value="SFC72771.1"/>
    <property type="molecule type" value="Genomic_DNA"/>
</dbReference>
<dbReference type="AlphaFoldDB" id="A0A1I1LIC5"/>
<keyword evidence="1" id="KW-1133">Transmembrane helix</keyword>
<dbReference type="Proteomes" id="UP000199046">
    <property type="component" value="Unassembled WGS sequence"/>
</dbReference>
<gene>
    <name evidence="2" type="ORF">SAMN05421848_2483</name>
</gene>
<dbReference type="InterPro" id="IPR018719">
    <property type="entry name" value="DUF2243_membrane"/>
</dbReference>
<dbReference type="Pfam" id="PF10002">
    <property type="entry name" value="DUF2243"/>
    <property type="match status" value="1"/>
</dbReference>